<dbReference type="RefSeq" id="YP_009190185.1">
    <property type="nucleotide sequence ID" value="NC_028683.1"/>
</dbReference>
<dbReference type="SUPFAM" id="SSF101386">
    <property type="entry name" value="all-alpha NTP pyrophosphatases"/>
    <property type="match status" value="1"/>
</dbReference>
<evidence type="ECO:0000313" key="1">
    <source>
        <dbReference type="EMBL" id="BAQ22677.1"/>
    </source>
</evidence>
<evidence type="ECO:0000313" key="2">
    <source>
        <dbReference type="Proteomes" id="UP000204657"/>
    </source>
</evidence>
<accession>A0A0B6VKV0</accession>
<dbReference type="Gene3D" id="1.20.1680.10">
    <property type="entry name" value="Type II deoxyuridine triphosphatase"/>
    <property type="match status" value="1"/>
</dbReference>
<reference evidence="1 2" key="1">
    <citation type="submission" date="2015-02" db="EMBL/GenBank/DDBJ databases">
        <title>Complete genome sequences of Edwardsiella bacteriophages, PEi20 and PEi26.</title>
        <authorList>
            <person name="Yasuike M."/>
            <person name="Nishiki I."/>
            <person name="Iwasaki Y."/>
            <person name="Nakamura Y."/>
            <person name="Fujiwara A."/>
            <person name="Hassan E.S."/>
            <person name="Mahmoud M.M."/>
            <person name="Kawato Y."/>
            <person name="Nagai S."/>
            <person name="Kobayashi T."/>
            <person name="Ototake M."/>
            <person name="Nakai T."/>
        </authorList>
    </citation>
    <scope>NUCLEOTIDE SEQUENCE [LARGE SCALE GENOMIC DNA]</scope>
</reference>
<dbReference type="KEGG" id="vg:26519144"/>
<proteinExistence type="predicted"/>
<name>A0A0B6VKV0_9CAUD</name>
<keyword evidence="2" id="KW-1185">Reference proteome</keyword>
<gene>
    <name evidence="1" type="primary">56</name>
</gene>
<sequence>MAHFNECSQLVKDKDALDHATGRYYGMLRGNEDPLQAMLDMQKSLQIRLAKDKPEHNRHPDSLETAGEVLAWLRANDDYIGDETRELYTALGGMSNGEKAASAVWKPWKAQHAEMQAKKIKDLSPEDQLEIKFELIDQLHFFLNKFMALGMDAEEIYKLYHLKNAENFARQDRGY</sequence>
<dbReference type="EMBL" id="AP014714">
    <property type="protein sequence ID" value="BAQ22677.1"/>
    <property type="molecule type" value="Genomic_DNA"/>
</dbReference>
<dbReference type="GeneID" id="26519144"/>
<protein>
    <submittedName>
        <fullName evidence="1">dCTPase</fullName>
    </submittedName>
</protein>
<dbReference type="OrthoDB" id="9623at10239"/>
<dbReference type="Proteomes" id="UP000204657">
    <property type="component" value="Segment"/>
</dbReference>
<organism evidence="1 2">
    <name type="scientific">Edwardsiella phage PEi20</name>
    <dbReference type="NCBI Taxonomy" id="1608310"/>
    <lineage>
        <taxon>Viruses</taxon>
        <taxon>Duplodnaviria</taxon>
        <taxon>Heunggongvirae</taxon>
        <taxon>Uroviricota</taxon>
        <taxon>Caudoviricetes</taxon>
        <taxon>Pantevenvirales</taxon>
        <taxon>Straboviridae</taxon>
        <taxon>Tevenvirinae</taxon>
        <taxon>Kanagawavirus</taxon>
        <taxon>Kanagawavirus pei20</taxon>
    </lineage>
</organism>